<proteinExistence type="predicted"/>
<sequence>MCLTMIASLVVMLCFFLMICSVSADSTRAFCSPSLSFFTSLDRRSFNLVCSNRSVCPMQWLQDTLQDFPKVGMRSFVEPKMNSSWLFLLLNTKSMPNFTSFCRNGRVIL</sequence>
<protein>
    <submittedName>
        <fullName evidence="2">(northern house mosquito) hypothetical protein</fullName>
    </submittedName>
</protein>
<name>A0A8D8EXI2_CULPI</name>
<accession>A0A8D8EXI2</accession>
<evidence type="ECO:0000313" key="2">
    <source>
        <dbReference type="EMBL" id="CAG6450896.1"/>
    </source>
</evidence>
<evidence type="ECO:0000256" key="1">
    <source>
        <dbReference type="SAM" id="SignalP"/>
    </source>
</evidence>
<dbReference type="EMBL" id="HBUE01017232">
    <property type="protein sequence ID" value="CAG6450896.1"/>
    <property type="molecule type" value="Transcribed_RNA"/>
</dbReference>
<keyword evidence="1" id="KW-0732">Signal</keyword>
<dbReference type="AlphaFoldDB" id="A0A8D8EXI2"/>
<dbReference type="EMBL" id="HBUE01017235">
    <property type="protein sequence ID" value="CAG6450899.1"/>
    <property type="molecule type" value="Transcribed_RNA"/>
</dbReference>
<organism evidence="2">
    <name type="scientific">Culex pipiens</name>
    <name type="common">House mosquito</name>
    <dbReference type="NCBI Taxonomy" id="7175"/>
    <lineage>
        <taxon>Eukaryota</taxon>
        <taxon>Metazoa</taxon>
        <taxon>Ecdysozoa</taxon>
        <taxon>Arthropoda</taxon>
        <taxon>Hexapoda</taxon>
        <taxon>Insecta</taxon>
        <taxon>Pterygota</taxon>
        <taxon>Neoptera</taxon>
        <taxon>Endopterygota</taxon>
        <taxon>Diptera</taxon>
        <taxon>Nematocera</taxon>
        <taxon>Culicoidea</taxon>
        <taxon>Culicidae</taxon>
        <taxon>Culicinae</taxon>
        <taxon>Culicini</taxon>
        <taxon>Culex</taxon>
        <taxon>Culex</taxon>
    </lineage>
</organism>
<reference evidence="2" key="1">
    <citation type="submission" date="2021-05" db="EMBL/GenBank/DDBJ databases">
        <authorList>
            <person name="Alioto T."/>
            <person name="Alioto T."/>
            <person name="Gomez Garrido J."/>
        </authorList>
    </citation>
    <scope>NUCLEOTIDE SEQUENCE</scope>
</reference>
<feature type="chain" id="PRO_5036260668" evidence="1">
    <location>
        <begin position="25"/>
        <end position="109"/>
    </location>
</feature>
<feature type="signal peptide" evidence="1">
    <location>
        <begin position="1"/>
        <end position="24"/>
    </location>
</feature>